<evidence type="ECO:0000313" key="2">
    <source>
        <dbReference type="Proteomes" id="UP001318860"/>
    </source>
</evidence>
<proteinExistence type="predicted"/>
<protein>
    <recommendedName>
        <fullName evidence="3">DUF674 family protein</fullName>
    </recommendedName>
</protein>
<dbReference type="Proteomes" id="UP001318860">
    <property type="component" value="Unassembled WGS sequence"/>
</dbReference>
<dbReference type="EMBL" id="JABTTQ020000005">
    <property type="protein sequence ID" value="KAK6157286.1"/>
    <property type="molecule type" value="Genomic_DNA"/>
</dbReference>
<dbReference type="Pfam" id="PF05056">
    <property type="entry name" value="DUF674"/>
    <property type="match status" value="3"/>
</dbReference>
<dbReference type="PANTHER" id="PTHR33103:SF27">
    <property type="entry name" value="OS04G0594700 PROTEIN"/>
    <property type="match status" value="1"/>
</dbReference>
<evidence type="ECO:0000313" key="1">
    <source>
        <dbReference type="EMBL" id="KAK6157286.1"/>
    </source>
</evidence>
<evidence type="ECO:0008006" key="3">
    <source>
        <dbReference type="Google" id="ProtNLM"/>
    </source>
</evidence>
<comment type="caution">
    <text evidence="1">The sequence shown here is derived from an EMBL/GenBank/DDBJ whole genome shotgun (WGS) entry which is preliminary data.</text>
</comment>
<dbReference type="InterPro" id="IPR007750">
    <property type="entry name" value="DUF674"/>
</dbReference>
<sequence length="437" mass="47933">MSDSDGEEVKLYLKVMINKQKSKVLFAEADSNFTDVLLSFLTLPLGTIVRVLKNHYGDKTPIIGSLTSLYKGLSNLDWQCWSSFNTYTLLNPVSSLQAEREKLKLNVDGTKPITSVDTDFKRKSKRSRKASVLSKPPVADDGGFTVKTESFVITDDLQIAPVVAGSILRTLINLGITETDGAELRNLTLGFNEIMDLLKGSLLSNTPLTDLIFRERAKMNCATGNLLRQVKKEESSSSSSRKMTVKAMVQKSTNKILFVEAKGDFVDFLCSFLTIPLGGVECLLGGNACLKNIDNLYKSIANVNGDNYLKTKETKAMLLKPKLSHLYNSVNHFLPFIEKGLSTSNSSHVSPGGGKIVKGERMYVVTDDLTVTPFCMASSFSVLSRLKIPLSDVNELELEIGLDEALSILKASLTSTSALTNGVMNNPISKKQPKQEH</sequence>
<reference evidence="1 2" key="1">
    <citation type="journal article" date="2021" name="Comput. Struct. Biotechnol. J.">
        <title>De novo genome assembly of the potent medicinal plant Rehmannia glutinosa using nanopore technology.</title>
        <authorList>
            <person name="Ma L."/>
            <person name="Dong C."/>
            <person name="Song C."/>
            <person name="Wang X."/>
            <person name="Zheng X."/>
            <person name="Niu Y."/>
            <person name="Chen S."/>
            <person name="Feng W."/>
        </authorList>
    </citation>
    <scope>NUCLEOTIDE SEQUENCE [LARGE SCALE GENOMIC DNA]</scope>
    <source>
        <strain evidence="1">DH-2019</strain>
    </source>
</reference>
<organism evidence="1 2">
    <name type="scientific">Rehmannia glutinosa</name>
    <name type="common">Chinese foxglove</name>
    <dbReference type="NCBI Taxonomy" id="99300"/>
    <lineage>
        <taxon>Eukaryota</taxon>
        <taxon>Viridiplantae</taxon>
        <taxon>Streptophyta</taxon>
        <taxon>Embryophyta</taxon>
        <taxon>Tracheophyta</taxon>
        <taxon>Spermatophyta</taxon>
        <taxon>Magnoliopsida</taxon>
        <taxon>eudicotyledons</taxon>
        <taxon>Gunneridae</taxon>
        <taxon>Pentapetalae</taxon>
        <taxon>asterids</taxon>
        <taxon>lamiids</taxon>
        <taxon>Lamiales</taxon>
        <taxon>Orobanchaceae</taxon>
        <taxon>Rehmannieae</taxon>
        <taxon>Rehmannia</taxon>
    </lineage>
</organism>
<keyword evidence="2" id="KW-1185">Reference proteome</keyword>
<name>A0ABR0XDS7_REHGL</name>
<dbReference type="PANTHER" id="PTHR33103">
    <property type="entry name" value="OS01G0153900 PROTEIN"/>
    <property type="match status" value="1"/>
</dbReference>
<accession>A0ABR0XDS7</accession>
<gene>
    <name evidence="1" type="ORF">DH2020_011534</name>
</gene>